<organism evidence="1 2">
    <name type="scientific">Alteriqipengyuania halimionae</name>
    <dbReference type="NCBI Taxonomy" id="1926630"/>
    <lineage>
        <taxon>Bacteria</taxon>
        <taxon>Pseudomonadati</taxon>
        <taxon>Pseudomonadota</taxon>
        <taxon>Alphaproteobacteria</taxon>
        <taxon>Sphingomonadales</taxon>
        <taxon>Erythrobacteraceae</taxon>
        <taxon>Alteriqipengyuania</taxon>
    </lineage>
</organism>
<dbReference type="OrthoDB" id="7403919at2"/>
<name>A0A6I4U1U3_9SPHN</name>
<comment type="caution">
    <text evidence="1">The sequence shown here is derived from an EMBL/GenBank/DDBJ whole genome shotgun (WGS) entry which is preliminary data.</text>
</comment>
<evidence type="ECO:0000313" key="2">
    <source>
        <dbReference type="Proteomes" id="UP000429229"/>
    </source>
</evidence>
<accession>A0A6I4U1U3</accession>
<evidence type="ECO:0000313" key="1">
    <source>
        <dbReference type="EMBL" id="MXP09878.1"/>
    </source>
</evidence>
<dbReference type="EMBL" id="WTYR01000001">
    <property type="protein sequence ID" value="MXP09878.1"/>
    <property type="molecule type" value="Genomic_DNA"/>
</dbReference>
<sequence>MVEWLAEYGIGETRLARIEDDRIVAAKLDWHEKLSAGARVPARLLRKSGAGRGVAETEDGEEILLQRVSPAASEGAAITVEITRAPVNERGRRKPAQGITTNEPVRAWRVADRLRDEGHAVREVRAFPRSEWDELMQEAFGGEIAFEGGSLLFSPTPAMTLVDIDGTLPPRELALAAIRPLADALHRFDLAGSIGIDFPTLQAKADRKAIDAALEEALGDYPHERTGMNGFGFVQIVARMSGPSILHRAQFRQTRAAICALLRRAERVREPGALLLTAHPALAPLLREEWQAELARRTGREIRWQSDPAVAIEGGFAQAVPL</sequence>
<proteinExistence type="predicted"/>
<keyword evidence="2" id="KW-1185">Reference proteome</keyword>
<gene>
    <name evidence="1" type="ORF">GRI68_06765</name>
</gene>
<protein>
    <submittedName>
        <fullName evidence="1">Ribonuclease</fullName>
    </submittedName>
</protein>
<dbReference type="RefSeq" id="WP_160616539.1">
    <property type="nucleotide sequence ID" value="NZ_WTYR01000001.1"/>
</dbReference>
<dbReference type="AlphaFoldDB" id="A0A6I4U1U3"/>
<dbReference type="Proteomes" id="UP000429229">
    <property type="component" value="Unassembled WGS sequence"/>
</dbReference>
<reference evidence="1 2" key="1">
    <citation type="submission" date="2019-12" db="EMBL/GenBank/DDBJ databases">
        <title>Genomic-based taxomic classification of the family Erythrobacteraceae.</title>
        <authorList>
            <person name="Xu L."/>
        </authorList>
    </citation>
    <scope>NUCLEOTIDE SEQUENCE [LARGE SCALE GENOMIC DNA]</scope>
    <source>
        <strain evidence="1 2">LMG 29519</strain>
    </source>
</reference>